<accession>A0AAP0ERE9</accession>
<evidence type="ECO:0000313" key="1">
    <source>
        <dbReference type="EMBL" id="KAK9094463.1"/>
    </source>
</evidence>
<comment type="caution">
    <text evidence="1">The sequence shown here is derived from an EMBL/GenBank/DDBJ whole genome shotgun (WGS) entry which is preliminary data.</text>
</comment>
<proteinExistence type="predicted"/>
<dbReference type="EMBL" id="JBBNAG010000011">
    <property type="protein sequence ID" value="KAK9094463.1"/>
    <property type="molecule type" value="Genomic_DNA"/>
</dbReference>
<organism evidence="1 2">
    <name type="scientific">Stephania cephalantha</name>
    <dbReference type="NCBI Taxonomy" id="152367"/>
    <lineage>
        <taxon>Eukaryota</taxon>
        <taxon>Viridiplantae</taxon>
        <taxon>Streptophyta</taxon>
        <taxon>Embryophyta</taxon>
        <taxon>Tracheophyta</taxon>
        <taxon>Spermatophyta</taxon>
        <taxon>Magnoliopsida</taxon>
        <taxon>Ranunculales</taxon>
        <taxon>Menispermaceae</taxon>
        <taxon>Menispermoideae</taxon>
        <taxon>Cissampelideae</taxon>
        <taxon>Stephania</taxon>
    </lineage>
</organism>
<evidence type="ECO:0000313" key="2">
    <source>
        <dbReference type="Proteomes" id="UP001419268"/>
    </source>
</evidence>
<keyword evidence="2" id="KW-1185">Reference proteome</keyword>
<name>A0AAP0ERE9_9MAGN</name>
<dbReference type="AlphaFoldDB" id="A0AAP0ERE9"/>
<reference evidence="1 2" key="1">
    <citation type="submission" date="2024-01" db="EMBL/GenBank/DDBJ databases">
        <title>Genome assemblies of Stephania.</title>
        <authorList>
            <person name="Yang L."/>
        </authorList>
    </citation>
    <scope>NUCLEOTIDE SEQUENCE [LARGE SCALE GENOMIC DNA]</scope>
    <source>
        <strain evidence="1">JXDWG</strain>
        <tissue evidence="1">Leaf</tissue>
    </source>
</reference>
<gene>
    <name evidence="1" type="ORF">Scep_025932</name>
</gene>
<dbReference type="Proteomes" id="UP001419268">
    <property type="component" value="Unassembled WGS sequence"/>
</dbReference>
<sequence>MSYFCDVGQDHTPWTVESVASRGTSSQTHESLLLRLRLLVPPPPTIAPITTSNRRGVTENVCAKQRMFALATPNRRLDLRS</sequence>
<protein>
    <submittedName>
        <fullName evidence="1">Uncharacterized protein</fullName>
    </submittedName>
</protein>